<reference evidence="1 2" key="1">
    <citation type="submission" date="2018-06" db="EMBL/GenBank/DDBJ databases">
        <authorList>
            <consortium name="Pathogen Informatics"/>
            <person name="Doyle S."/>
        </authorList>
    </citation>
    <scope>NUCLEOTIDE SEQUENCE [LARGE SCALE GENOMIC DNA]</scope>
    <source>
        <strain evidence="1 2">NCTC11647</strain>
    </source>
</reference>
<protein>
    <submittedName>
        <fullName evidence="1">Type IV pilus assembly protein PilM</fullName>
    </submittedName>
</protein>
<organism evidence="1 2">
    <name type="scientific">Photobacterium damselae</name>
    <dbReference type="NCBI Taxonomy" id="38293"/>
    <lineage>
        <taxon>Bacteria</taxon>
        <taxon>Pseudomonadati</taxon>
        <taxon>Pseudomonadota</taxon>
        <taxon>Gammaproteobacteria</taxon>
        <taxon>Vibrionales</taxon>
        <taxon>Vibrionaceae</taxon>
        <taxon>Photobacterium</taxon>
    </lineage>
</organism>
<dbReference type="Pfam" id="PF11104">
    <property type="entry name" value="PilM_2"/>
    <property type="match status" value="2"/>
</dbReference>
<name>A0A2T3QKG2_PHODM</name>
<proteinExistence type="predicted"/>
<dbReference type="AlphaFoldDB" id="A0A2T3QKG2"/>
<dbReference type="InterPro" id="IPR050696">
    <property type="entry name" value="FtsA/MreB"/>
</dbReference>
<dbReference type="PANTHER" id="PTHR32432:SF3">
    <property type="entry name" value="ETHANOLAMINE UTILIZATION PROTEIN EUTJ"/>
    <property type="match status" value="1"/>
</dbReference>
<dbReference type="InterPro" id="IPR005883">
    <property type="entry name" value="PilM"/>
</dbReference>
<dbReference type="InterPro" id="IPR043129">
    <property type="entry name" value="ATPase_NBD"/>
</dbReference>
<dbReference type="Gene3D" id="3.30.420.40">
    <property type="match status" value="1"/>
</dbReference>
<dbReference type="OrthoDB" id="9773403at2"/>
<dbReference type="Proteomes" id="UP000251647">
    <property type="component" value="Unassembled WGS sequence"/>
</dbReference>
<dbReference type="NCBIfam" id="TIGR01175">
    <property type="entry name" value="pilM"/>
    <property type="match status" value="1"/>
</dbReference>
<gene>
    <name evidence="1" type="ORF">NCTC11647_04135</name>
</gene>
<evidence type="ECO:0000313" key="1">
    <source>
        <dbReference type="EMBL" id="SPY45636.1"/>
    </source>
</evidence>
<dbReference type="RefSeq" id="WP_005302654.1">
    <property type="nucleotide sequence ID" value="NZ_CP073684.1"/>
</dbReference>
<dbReference type="PIRSF" id="PIRSF019169">
    <property type="entry name" value="PilM"/>
    <property type="match status" value="1"/>
</dbReference>
<accession>A0A2T3QKG2</accession>
<dbReference type="SUPFAM" id="SSF53067">
    <property type="entry name" value="Actin-like ATPase domain"/>
    <property type="match status" value="2"/>
</dbReference>
<dbReference type="EMBL" id="UATL01000007">
    <property type="protein sequence ID" value="SPY45636.1"/>
    <property type="molecule type" value="Genomic_DNA"/>
</dbReference>
<dbReference type="PANTHER" id="PTHR32432">
    <property type="entry name" value="CELL DIVISION PROTEIN FTSA-RELATED"/>
    <property type="match status" value="1"/>
</dbReference>
<evidence type="ECO:0000313" key="2">
    <source>
        <dbReference type="Proteomes" id="UP000251647"/>
    </source>
</evidence>
<sequence>MFRNPLSVGIDIGSHSIKAVVVQQKKEQLELAAFAEIVLSTPAVNDQHSVNSTVLLSAMRKLKKHLPRAAKRVVLALPDSAVISKIVQLDTSLSDDETEFAISQALGASSPFPLDELWLDFYPLNNSDRFQDIGSTVPFQIFAARRDTISARLEVAKKAGFKTQVMELQTNGLLWLAEHLTEMSGLQEQWGVIDIGKRHTEFCVKPAMGGVYRREIAFGARHAKHLDKNTPTLLLADEEETFTRQLIDHLKRQIQLYNSTQPRSPLQGVWLCGGSQALVIEQMLQDALKIQVEWVQPFSYLPVGKEVEYLPSTVMTSQYAVAMGLALRGFEA</sequence>